<accession>A0ABY1AAC5</accession>
<keyword evidence="1 2" id="KW-0238">DNA-binding</keyword>
<dbReference type="Proteomes" id="UP000182089">
    <property type="component" value="Unassembled WGS sequence"/>
</dbReference>
<proteinExistence type="predicted"/>
<dbReference type="InterPro" id="IPR010998">
    <property type="entry name" value="Integrase_recombinase_N"/>
</dbReference>
<protein>
    <submittedName>
        <fullName evidence="4">Phage integrase, N-terminal SAM-like domain</fullName>
    </submittedName>
</protein>
<gene>
    <name evidence="4" type="ORF">SAMN05216431_103133</name>
</gene>
<dbReference type="InterPro" id="IPR044068">
    <property type="entry name" value="CB"/>
</dbReference>
<evidence type="ECO:0000313" key="5">
    <source>
        <dbReference type="Proteomes" id="UP000182089"/>
    </source>
</evidence>
<evidence type="ECO:0000256" key="2">
    <source>
        <dbReference type="PROSITE-ProRule" id="PRU01248"/>
    </source>
</evidence>
<reference evidence="4 5" key="1">
    <citation type="submission" date="2016-10" db="EMBL/GenBank/DDBJ databases">
        <authorList>
            <person name="Varghese N."/>
            <person name="Submissions S."/>
        </authorList>
    </citation>
    <scope>NUCLEOTIDE SEQUENCE [LARGE SCALE GENOMIC DNA]</scope>
    <source>
        <strain evidence="4 5">WC1T17</strain>
    </source>
</reference>
<evidence type="ECO:0000313" key="4">
    <source>
        <dbReference type="EMBL" id="SEM49631.1"/>
    </source>
</evidence>
<organism evidence="4 5">
    <name type="scientific">Ligilactobacillus ruminis</name>
    <dbReference type="NCBI Taxonomy" id="1623"/>
    <lineage>
        <taxon>Bacteria</taxon>
        <taxon>Bacillati</taxon>
        <taxon>Bacillota</taxon>
        <taxon>Bacilli</taxon>
        <taxon>Lactobacillales</taxon>
        <taxon>Lactobacillaceae</taxon>
        <taxon>Ligilactobacillus</taxon>
    </lineage>
</organism>
<dbReference type="Gene3D" id="1.10.150.130">
    <property type="match status" value="1"/>
</dbReference>
<dbReference type="PROSITE" id="PS51900">
    <property type="entry name" value="CB"/>
    <property type="match status" value="1"/>
</dbReference>
<comment type="caution">
    <text evidence="4">The sequence shown here is derived from an EMBL/GenBank/DDBJ whole genome shotgun (WGS) entry which is preliminary data.</text>
</comment>
<evidence type="ECO:0000259" key="3">
    <source>
        <dbReference type="PROSITE" id="PS51900"/>
    </source>
</evidence>
<dbReference type="EMBL" id="FOCC01000003">
    <property type="protein sequence ID" value="SEM49631.1"/>
    <property type="molecule type" value="Genomic_DNA"/>
</dbReference>
<sequence>MDFPYEKQFKTYLLHQRFLAENTMNDICQDVARLFKHLRGFNLSYRTNPSLSNIEEADILDYLNMLQVKREIKNSTYNKVLTHLNIYFEFIFTRRLSQTLPTAGIKGLKKEPDELLPLTWAANLEPLLADDSISFYTRMTLLCLAHFYTITEIIQKDFYQVLAKEDFTIAEQNFLTNYRTQMEHLQNLQDCHDLFLKQRINLADPRLTLPALHKYFKKDQPKIALPLKPQKLYQANLFHYLLNHQTLPDKDLCARLRLTPASLNYYRFELAKQKLD</sequence>
<dbReference type="SUPFAM" id="SSF56349">
    <property type="entry name" value="DNA breaking-rejoining enzymes"/>
    <property type="match status" value="1"/>
</dbReference>
<feature type="domain" description="Core-binding (CB)" evidence="3">
    <location>
        <begin position="1"/>
        <end position="92"/>
    </location>
</feature>
<evidence type="ECO:0000256" key="1">
    <source>
        <dbReference type="ARBA" id="ARBA00023125"/>
    </source>
</evidence>
<name>A0ABY1AAC5_9LACO</name>
<dbReference type="InterPro" id="IPR011010">
    <property type="entry name" value="DNA_brk_join_enz"/>
</dbReference>